<dbReference type="KEGG" id="mcj:MCON_2897"/>
<dbReference type="InterPro" id="IPR029032">
    <property type="entry name" value="AhpD-like"/>
</dbReference>
<accession>F4C0S3</accession>
<dbReference type="GeneID" id="10462217"/>
<dbReference type="InterPro" id="IPR003779">
    <property type="entry name" value="CMD-like"/>
</dbReference>
<evidence type="ECO:0000313" key="3">
    <source>
        <dbReference type="Proteomes" id="UP000007807"/>
    </source>
</evidence>
<dbReference type="InterPro" id="IPR004675">
    <property type="entry name" value="AhpD_core"/>
</dbReference>
<dbReference type="InParanoid" id="F4C0S3"/>
<name>F4C0S3_METSG</name>
<evidence type="ECO:0000313" key="2">
    <source>
        <dbReference type="EMBL" id="AEB69261.1"/>
    </source>
</evidence>
<sequence>MGRGLEPNTMKPENMELIRALLENKDSIQEDIFEDSEEMLGIVPFILRVMARRPEFMIFSCLKDFYVLRPNSLEPKTAELLAVAAAAASGADKCLKVHMNAALRAGASLDEILDTLFIAALIGQTKVLASSLRTFQEFEGSLDEK</sequence>
<reference evidence="2 3" key="1">
    <citation type="journal article" date="2011" name="J. Bacteriol.">
        <title>Complete genome sequence of Methanosaeta concilii, a specialist in aceticlastic methanogenesis.</title>
        <authorList>
            <person name="Barber R.D."/>
            <person name="Zhang L."/>
            <person name="Harnack M."/>
            <person name="Olson M.V."/>
            <person name="Kaul R."/>
            <person name="Ingram-Smith C."/>
            <person name="Smith K.S."/>
        </authorList>
    </citation>
    <scope>NUCLEOTIDE SEQUENCE [LARGE SCALE GENOMIC DNA]</scope>
    <source>
        <strain evidence="3">ATCC 5969 / DSM 3671 / JCM 10134 / NBRC 103675 / OCM 69 / GP-6</strain>
    </source>
</reference>
<dbReference type="Proteomes" id="UP000007807">
    <property type="component" value="Chromosome"/>
</dbReference>
<dbReference type="GO" id="GO:0051920">
    <property type="term" value="F:peroxiredoxin activity"/>
    <property type="evidence" value="ECO:0007669"/>
    <property type="project" value="InterPro"/>
</dbReference>
<protein>
    <submittedName>
        <fullName evidence="2">Alkylhydroperoxidase like protein, AhpD family</fullName>
    </submittedName>
</protein>
<dbReference type="STRING" id="990316.MCON_2897"/>
<keyword evidence="3" id="KW-1185">Reference proteome</keyword>
<dbReference type="HOGENOM" id="CLU_137732_0_0_2"/>
<keyword evidence="2" id="KW-0560">Oxidoreductase</keyword>
<dbReference type="NCBIfam" id="TIGR00778">
    <property type="entry name" value="ahpD_dom"/>
    <property type="match status" value="1"/>
</dbReference>
<dbReference type="SUPFAM" id="SSF69118">
    <property type="entry name" value="AhpD-like"/>
    <property type="match status" value="1"/>
</dbReference>
<keyword evidence="2" id="KW-0575">Peroxidase</keyword>
<dbReference type="Gene3D" id="1.20.1290.10">
    <property type="entry name" value="AhpD-like"/>
    <property type="match status" value="1"/>
</dbReference>
<dbReference type="EMBL" id="CP002565">
    <property type="protein sequence ID" value="AEB69261.1"/>
    <property type="molecule type" value="Genomic_DNA"/>
</dbReference>
<dbReference type="AlphaFoldDB" id="F4C0S3"/>
<dbReference type="Pfam" id="PF02627">
    <property type="entry name" value="CMD"/>
    <property type="match status" value="1"/>
</dbReference>
<feature type="domain" description="Carboxymuconolactone decarboxylase-like" evidence="1">
    <location>
        <begin position="62"/>
        <end position="133"/>
    </location>
</feature>
<proteinExistence type="predicted"/>
<gene>
    <name evidence="2" type="ordered locus">MCON_2897</name>
</gene>
<dbReference type="PANTHER" id="PTHR33930:SF2">
    <property type="entry name" value="BLR3452 PROTEIN"/>
    <property type="match status" value="1"/>
</dbReference>
<evidence type="ECO:0000259" key="1">
    <source>
        <dbReference type="Pfam" id="PF02627"/>
    </source>
</evidence>
<organism evidence="2 3">
    <name type="scientific">Methanothrix soehngenii (strain ATCC 5969 / DSM 3671 / JCM 10134 / NBRC 103675 / OCM 69 / GP-6)</name>
    <name type="common">Methanosaeta concilii</name>
    <dbReference type="NCBI Taxonomy" id="990316"/>
    <lineage>
        <taxon>Archaea</taxon>
        <taxon>Methanobacteriati</taxon>
        <taxon>Methanobacteriota</taxon>
        <taxon>Stenosarchaea group</taxon>
        <taxon>Methanomicrobia</taxon>
        <taxon>Methanotrichales</taxon>
        <taxon>Methanotrichaceae</taxon>
        <taxon>Methanothrix</taxon>
    </lineage>
</organism>
<dbReference type="OrthoDB" id="117259at2157"/>
<dbReference type="PANTHER" id="PTHR33930">
    <property type="entry name" value="ALKYL HYDROPEROXIDE REDUCTASE AHPD"/>
    <property type="match status" value="1"/>
</dbReference>
<dbReference type="RefSeq" id="WP_013720284.1">
    <property type="nucleotide sequence ID" value="NC_015416.1"/>
</dbReference>